<keyword evidence="2" id="KW-1185">Reference proteome</keyword>
<gene>
    <name evidence="1" type="ORF">AV530_013993</name>
</gene>
<evidence type="ECO:0000313" key="1">
    <source>
        <dbReference type="EMBL" id="OPJ85839.1"/>
    </source>
</evidence>
<accession>A0A1V4KN32</accession>
<protein>
    <submittedName>
        <fullName evidence="1">Uncharacterized protein</fullName>
    </submittedName>
</protein>
<sequence length="281" mass="30751">MLNLGISHRQLTRTLALKPNSPLWCPPKSFSSKNLKMSGKRSPEQFIYNVVESPHWSVQQAEPKSPPNLPPLLPVLHPVSGEETPARWIPRAAQAPGSTCVTSGLVQACPFKAPSVTCTVFSGGGIQYRSPWAPLSFLTALLRAFNIARGSQDLWNLMPAPGGSWKGPEIVGPAWDAGETPSTGRRLFPSVVWCGLFGCCLRKACGDPSAVAGCPLLPSHRGRRVFRRERTRRTDRTQGALQCVVLNSAGKRPSKMAVFLTPRSCVLWNFLRWISGVMDLQ</sequence>
<organism evidence="1 2">
    <name type="scientific">Patagioenas fasciata monilis</name>
    <dbReference type="NCBI Taxonomy" id="372326"/>
    <lineage>
        <taxon>Eukaryota</taxon>
        <taxon>Metazoa</taxon>
        <taxon>Chordata</taxon>
        <taxon>Craniata</taxon>
        <taxon>Vertebrata</taxon>
        <taxon>Euteleostomi</taxon>
        <taxon>Archelosauria</taxon>
        <taxon>Archosauria</taxon>
        <taxon>Dinosauria</taxon>
        <taxon>Saurischia</taxon>
        <taxon>Theropoda</taxon>
        <taxon>Coelurosauria</taxon>
        <taxon>Aves</taxon>
        <taxon>Neognathae</taxon>
        <taxon>Neoaves</taxon>
        <taxon>Columbimorphae</taxon>
        <taxon>Columbiformes</taxon>
        <taxon>Columbidae</taxon>
        <taxon>Patagioenas</taxon>
    </lineage>
</organism>
<name>A0A1V4KN32_PATFA</name>
<dbReference type="AlphaFoldDB" id="A0A1V4KN32"/>
<comment type="caution">
    <text evidence="1">The sequence shown here is derived from an EMBL/GenBank/DDBJ whole genome shotgun (WGS) entry which is preliminary data.</text>
</comment>
<reference evidence="1 2" key="1">
    <citation type="submission" date="2016-02" db="EMBL/GenBank/DDBJ databases">
        <title>Band-tailed pigeon sequencing and assembly.</title>
        <authorList>
            <person name="Soares A.E."/>
            <person name="Novak B.J."/>
            <person name="Rice E.S."/>
            <person name="O'Connell B."/>
            <person name="Chang D."/>
            <person name="Weber S."/>
            <person name="Shapiro B."/>
        </authorList>
    </citation>
    <scope>NUCLEOTIDE SEQUENCE [LARGE SCALE GENOMIC DNA]</scope>
    <source>
        <strain evidence="1">BTP2013</strain>
        <tissue evidence="1">Blood</tissue>
    </source>
</reference>
<evidence type="ECO:0000313" key="2">
    <source>
        <dbReference type="Proteomes" id="UP000190648"/>
    </source>
</evidence>
<dbReference type="EMBL" id="LSYS01002731">
    <property type="protein sequence ID" value="OPJ85839.1"/>
    <property type="molecule type" value="Genomic_DNA"/>
</dbReference>
<proteinExistence type="predicted"/>
<dbReference type="Proteomes" id="UP000190648">
    <property type="component" value="Unassembled WGS sequence"/>
</dbReference>